<dbReference type="EMBL" id="WEGJ01000003">
    <property type="protein sequence ID" value="MQY11400.1"/>
    <property type="molecule type" value="Genomic_DNA"/>
</dbReference>
<dbReference type="PROSITE" id="PS50110">
    <property type="entry name" value="RESPONSE_REGULATORY"/>
    <property type="match status" value="1"/>
</dbReference>
<protein>
    <submittedName>
        <fullName evidence="5">Transcriptional regulatory protein YpdB</fullName>
    </submittedName>
</protein>
<evidence type="ECO:0000256" key="2">
    <source>
        <dbReference type="PROSITE-ProRule" id="PRU00169"/>
    </source>
</evidence>
<sequence>MLHILAVDDELPALEELAYLLRRDARVGEVQTAGDGQSALLVLDRALQAGRAVDAVFLDIGMPGLDGLSLARLLSRFAQPPQVVFVTAHEDHAVEAFALRAADYVLKPVDDARLAEAVRRIAPASSAAPAPASDDERISVELGGVTRFVRRADVLYAEAQGDYARLFTAGASHLVRIPLATLEERWAGAGFVRIHRSHLVALKHVRELRQESGRTYVRLGETLLLVSRRHTRQVRDVLLRQTPASGPAAV</sequence>
<name>A0A7K0CD54_9ACTN</name>
<keyword evidence="2" id="KW-0597">Phosphoprotein</keyword>
<proteinExistence type="predicted"/>
<feature type="domain" description="Response regulatory" evidence="3">
    <location>
        <begin position="3"/>
        <end position="122"/>
    </location>
</feature>
<dbReference type="Pfam" id="PF04397">
    <property type="entry name" value="LytTR"/>
    <property type="match status" value="1"/>
</dbReference>
<accession>A0A7K0CD54</accession>
<dbReference type="PROSITE" id="PS50930">
    <property type="entry name" value="HTH_LYTTR"/>
    <property type="match status" value="1"/>
</dbReference>
<dbReference type="SMART" id="SM00850">
    <property type="entry name" value="LytTR"/>
    <property type="match status" value="1"/>
</dbReference>
<evidence type="ECO:0000259" key="3">
    <source>
        <dbReference type="PROSITE" id="PS50110"/>
    </source>
</evidence>
<dbReference type="PANTHER" id="PTHR48111:SF69">
    <property type="entry name" value="RESPONSE REGULATOR RECEIVER"/>
    <property type="match status" value="1"/>
</dbReference>
<evidence type="ECO:0000313" key="6">
    <source>
        <dbReference type="Proteomes" id="UP000466345"/>
    </source>
</evidence>
<dbReference type="SMART" id="SM00448">
    <property type="entry name" value="REC"/>
    <property type="match status" value="1"/>
</dbReference>
<comment type="caution">
    <text evidence="5">The sequence shown here is derived from an EMBL/GenBank/DDBJ whole genome shotgun (WGS) entry which is preliminary data.</text>
</comment>
<dbReference type="Gene3D" id="2.40.50.1020">
    <property type="entry name" value="LytTr DNA-binding domain"/>
    <property type="match status" value="1"/>
</dbReference>
<dbReference type="Proteomes" id="UP000466345">
    <property type="component" value="Unassembled WGS sequence"/>
</dbReference>
<dbReference type="GO" id="GO:0032993">
    <property type="term" value="C:protein-DNA complex"/>
    <property type="evidence" value="ECO:0007669"/>
    <property type="project" value="TreeGrafter"/>
</dbReference>
<keyword evidence="1" id="KW-0238">DNA-binding</keyword>
<dbReference type="InterPro" id="IPR007492">
    <property type="entry name" value="LytTR_DNA-bd_dom"/>
</dbReference>
<dbReference type="GO" id="GO:0000976">
    <property type="term" value="F:transcription cis-regulatory region binding"/>
    <property type="evidence" value="ECO:0007669"/>
    <property type="project" value="TreeGrafter"/>
</dbReference>
<reference evidence="5 6" key="1">
    <citation type="submission" date="2019-10" db="EMBL/GenBank/DDBJ databases">
        <title>Streptomyces smaragdinus sp. nov. and Streptomyces fabii sp. nov., isolated from the gut of fungus growing-termite Macrotermes natalensis.</title>
        <authorList>
            <person name="Schwitalla J."/>
            <person name="Benndorf R."/>
            <person name="Martin K."/>
            <person name="De Beer W."/>
            <person name="Kaster A.-K."/>
            <person name="Vollmers J."/>
            <person name="Poulsen M."/>
            <person name="Beemelmanns C."/>
        </authorList>
    </citation>
    <scope>NUCLEOTIDE SEQUENCE [LARGE SCALE GENOMIC DNA]</scope>
    <source>
        <strain evidence="5 6">RB5</strain>
    </source>
</reference>
<dbReference type="RefSeq" id="WP_153450658.1">
    <property type="nucleotide sequence ID" value="NZ_WEGJ01000003.1"/>
</dbReference>
<dbReference type="GO" id="GO:0000156">
    <property type="term" value="F:phosphorelay response regulator activity"/>
    <property type="evidence" value="ECO:0007669"/>
    <property type="project" value="TreeGrafter"/>
</dbReference>
<evidence type="ECO:0000313" key="5">
    <source>
        <dbReference type="EMBL" id="MQY11400.1"/>
    </source>
</evidence>
<evidence type="ECO:0000259" key="4">
    <source>
        <dbReference type="PROSITE" id="PS50930"/>
    </source>
</evidence>
<evidence type="ECO:0000256" key="1">
    <source>
        <dbReference type="ARBA" id="ARBA00023125"/>
    </source>
</evidence>
<dbReference type="OrthoDB" id="236568at2"/>
<dbReference type="AlphaFoldDB" id="A0A7K0CD54"/>
<dbReference type="SUPFAM" id="SSF52172">
    <property type="entry name" value="CheY-like"/>
    <property type="match status" value="1"/>
</dbReference>
<keyword evidence="6" id="KW-1185">Reference proteome</keyword>
<feature type="domain" description="HTH LytTR-type" evidence="4">
    <location>
        <begin position="138"/>
        <end position="240"/>
    </location>
</feature>
<dbReference type="InterPro" id="IPR001789">
    <property type="entry name" value="Sig_transdc_resp-reg_receiver"/>
</dbReference>
<dbReference type="PANTHER" id="PTHR48111">
    <property type="entry name" value="REGULATOR OF RPOS"/>
    <property type="match status" value="1"/>
</dbReference>
<dbReference type="GO" id="GO:0006355">
    <property type="term" value="P:regulation of DNA-templated transcription"/>
    <property type="evidence" value="ECO:0007669"/>
    <property type="project" value="TreeGrafter"/>
</dbReference>
<feature type="modified residue" description="4-aspartylphosphate" evidence="2">
    <location>
        <position position="59"/>
    </location>
</feature>
<dbReference type="GO" id="GO:0005829">
    <property type="term" value="C:cytosol"/>
    <property type="evidence" value="ECO:0007669"/>
    <property type="project" value="TreeGrafter"/>
</dbReference>
<organism evidence="5 6">
    <name type="scientific">Streptomyces smaragdinus</name>
    <dbReference type="NCBI Taxonomy" id="2585196"/>
    <lineage>
        <taxon>Bacteria</taxon>
        <taxon>Bacillati</taxon>
        <taxon>Actinomycetota</taxon>
        <taxon>Actinomycetes</taxon>
        <taxon>Kitasatosporales</taxon>
        <taxon>Streptomycetaceae</taxon>
        <taxon>Streptomyces</taxon>
    </lineage>
</organism>
<dbReference type="InterPro" id="IPR039420">
    <property type="entry name" value="WalR-like"/>
</dbReference>
<dbReference type="Gene3D" id="3.40.50.2300">
    <property type="match status" value="1"/>
</dbReference>
<dbReference type="Pfam" id="PF00072">
    <property type="entry name" value="Response_reg"/>
    <property type="match status" value="1"/>
</dbReference>
<gene>
    <name evidence="5" type="primary">ypdB</name>
    <name evidence="5" type="ORF">SRB5_15160</name>
</gene>
<dbReference type="InterPro" id="IPR011006">
    <property type="entry name" value="CheY-like_superfamily"/>
</dbReference>